<keyword evidence="6" id="KW-1185">Reference proteome</keyword>
<evidence type="ECO:0000256" key="1">
    <source>
        <dbReference type="ARBA" id="ARBA00023015"/>
    </source>
</evidence>
<name>A0A1N6FVN2_9BACT</name>
<dbReference type="InterPro" id="IPR036390">
    <property type="entry name" value="WH_DNA-bd_sf"/>
</dbReference>
<dbReference type="Proteomes" id="UP000184694">
    <property type="component" value="Unassembled WGS sequence"/>
</dbReference>
<proteinExistence type="predicted"/>
<keyword evidence="3" id="KW-0804">Transcription</keyword>
<dbReference type="PANTHER" id="PTHR43132:SF2">
    <property type="entry name" value="ARSENICAL RESISTANCE OPERON REPRESSOR ARSR-RELATED"/>
    <property type="match status" value="1"/>
</dbReference>
<dbReference type="PROSITE" id="PS50987">
    <property type="entry name" value="HTH_ARSR_2"/>
    <property type="match status" value="1"/>
</dbReference>
<gene>
    <name evidence="5" type="ORF">SAMN02745161_1539</name>
</gene>
<sequence length="124" mass="14262">MQKLTQTLKALSDQNRLRIVIALMENDELCACQFTELLGIAGATVSRHLGVLHNAELIQFRKEGRWIFYRLNKDIEYPKSLLAWIHEQSETCTEVQQDLIQLQKILSSAPEDICRKQRSACCSD</sequence>
<dbReference type="CDD" id="cd00090">
    <property type="entry name" value="HTH_ARSR"/>
    <property type="match status" value="1"/>
</dbReference>
<dbReference type="Gene3D" id="1.10.10.10">
    <property type="entry name" value="Winged helix-like DNA-binding domain superfamily/Winged helix DNA-binding domain"/>
    <property type="match status" value="1"/>
</dbReference>
<dbReference type="STRING" id="1121457.SAMN02745161_1539"/>
<dbReference type="InterPro" id="IPR011991">
    <property type="entry name" value="ArsR-like_HTH"/>
</dbReference>
<keyword evidence="2" id="KW-0238">DNA-binding</keyword>
<reference evidence="6" key="1">
    <citation type="submission" date="2016-11" db="EMBL/GenBank/DDBJ databases">
        <authorList>
            <person name="Varghese N."/>
            <person name="Submissions S."/>
        </authorList>
    </citation>
    <scope>NUCLEOTIDE SEQUENCE [LARGE SCALE GENOMIC DNA]</scope>
    <source>
        <strain evidence="6">DSM 17456</strain>
    </source>
</reference>
<evidence type="ECO:0000256" key="3">
    <source>
        <dbReference type="ARBA" id="ARBA00023163"/>
    </source>
</evidence>
<dbReference type="RefSeq" id="WP_074216336.1">
    <property type="nucleotide sequence ID" value="NZ_FSRG01000004.1"/>
</dbReference>
<dbReference type="Pfam" id="PF01022">
    <property type="entry name" value="HTH_5"/>
    <property type="match status" value="1"/>
</dbReference>
<dbReference type="InterPro" id="IPR001845">
    <property type="entry name" value="HTH_ArsR_DNA-bd_dom"/>
</dbReference>
<dbReference type="GO" id="GO:0003700">
    <property type="term" value="F:DNA-binding transcription factor activity"/>
    <property type="evidence" value="ECO:0007669"/>
    <property type="project" value="InterPro"/>
</dbReference>
<evidence type="ECO:0000256" key="2">
    <source>
        <dbReference type="ARBA" id="ARBA00023125"/>
    </source>
</evidence>
<dbReference type="AlphaFoldDB" id="A0A1N6FVN2"/>
<organism evidence="5 6">
    <name type="scientific">Halodesulfovibrio marinisediminis DSM 17456</name>
    <dbReference type="NCBI Taxonomy" id="1121457"/>
    <lineage>
        <taxon>Bacteria</taxon>
        <taxon>Pseudomonadati</taxon>
        <taxon>Thermodesulfobacteriota</taxon>
        <taxon>Desulfovibrionia</taxon>
        <taxon>Desulfovibrionales</taxon>
        <taxon>Desulfovibrionaceae</taxon>
        <taxon>Halodesulfovibrio</taxon>
    </lineage>
</organism>
<dbReference type="PRINTS" id="PR00778">
    <property type="entry name" value="HTHARSR"/>
</dbReference>
<evidence type="ECO:0000313" key="5">
    <source>
        <dbReference type="EMBL" id="SIN99334.1"/>
    </source>
</evidence>
<accession>A0A1N6FVN2</accession>
<protein>
    <submittedName>
        <fullName evidence="5">Transcriptional regulator, ArsR family</fullName>
    </submittedName>
</protein>
<dbReference type="InterPro" id="IPR051011">
    <property type="entry name" value="Metal_resp_trans_reg"/>
</dbReference>
<keyword evidence="1" id="KW-0805">Transcription regulation</keyword>
<dbReference type="InterPro" id="IPR036388">
    <property type="entry name" value="WH-like_DNA-bd_sf"/>
</dbReference>
<dbReference type="SMART" id="SM00418">
    <property type="entry name" value="HTH_ARSR"/>
    <property type="match status" value="1"/>
</dbReference>
<evidence type="ECO:0000313" key="6">
    <source>
        <dbReference type="Proteomes" id="UP000184694"/>
    </source>
</evidence>
<dbReference type="GO" id="GO:0003677">
    <property type="term" value="F:DNA binding"/>
    <property type="evidence" value="ECO:0007669"/>
    <property type="project" value="UniProtKB-KW"/>
</dbReference>
<dbReference type="EMBL" id="FSRG01000004">
    <property type="protein sequence ID" value="SIN99334.1"/>
    <property type="molecule type" value="Genomic_DNA"/>
</dbReference>
<dbReference type="SUPFAM" id="SSF46785">
    <property type="entry name" value="Winged helix' DNA-binding domain"/>
    <property type="match status" value="1"/>
</dbReference>
<feature type="domain" description="HTH arsR-type" evidence="4">
    <location>
        <begin position="1"/>
        <end position="93"/>
    </location>
</feature>
<dbReference type="NCBIfam" id="NF033788">
    <property type="entry name" value="HTH_metalloreg"/>
    <property type="match status" value="1"/>
</dbReference>
<dbReference type="OrthoDB" id="9800238at2"/>
<evidence type="ECO:0000259" key="4">
    <source>
        <dbReference type="PROSITE" id="PS50987"/>
    </source>
</evidence>
<dbReference type="PANTHER" id="PTHR43132">
    <property type="entry name" value="ARSENICAL RESISTANCE OPERON REPRESSOR ARSR-RELATED"/>
    <property type="match status" value="1"/>
</dbReference>